<proteinExistence type="predicted"/>
<reference evidence="3" key="2">
    <citation type="journal article" date="2013" name="Nat. Commun.">
        <title>Genome of the Chinese tree shrew.</title>
        <authorList>
            <person name="Fan Y."/>
            <person name="Huang Z.Y."/>
            <person name="Cao C.C."/>
            <person name="Chen C.S."/>
            <person name="Chen Y.X."/>
            <person name="Fan D.D."/>
            <person name="He J."/>
            <person name="Hou H.L."/>
            <person name="Hu L."/>
            <person name="Hu X.T."/>
            <person name="Jiang X.T."/>
            <person name="Lai R."/>
            <person name="Lang Y.S."/>
            <person name="Liang B."/>
            <person name="Liao S.G."/>
            <person name="Mu D."/>
            <person name="Ma Y.Y."/>
            <person name="Niu Y.Y."/>
            <person name="Sun X.Q."/>
            <person name="Xia J.Q."/>
            <person name="Xiao J."/>
            <person name="Xiong Z.Q."/>
            <person name="Xu L."/>
            <person name="Yang L."/>
            <person name="Zhang Y."/>
            <person name="Zhao W."/>
            <person name="Zhao X.D."/>
            <person name="Zheng Y.T."/>
            <person name="Zhou J.M."/>
            <person name="Zhu Y.B."/>
            <person name="Zhang G.J."/>
            <person name="Wang J."/>
            <person name="Yao Y.G."/>
        </authorList>
    </citation>
    <scope>NUCLEOTIDE SEQUENCE [LARGE SCALE GENOMIC DNA]</scope>
</reference>
<dbReference type="InParanoid" id="L9KUY4"/>
<evidence type="ECO:0000313" key="3">
    <source>
        <dbReference type="Proteomes" id="UP000011518"/>
    </source>
</evidence>
<protein>
    <submittedName>
        <fullName evidence="2">Uncharacterized protein</fullName>
    </submittedName>
</protein>
<evidence type="ECO:0000313" key="2">
    <source>
        <dbReference type="EMBL" id="ELW66493.1"/>
    </source>
</evidence>
<reference evidence="3" key="1">
    <citation type="submission" date="2012-07" db="EMBL/GenBank/DDBJ databases">
        <title>Genome of the Chinese tree shrew, a rising model animal genetically related to primates.</title>
        <authorList>
            <person name="Zhang G."/>
            <person name="Fan Y."/>
            <person name="Yao Y."/>
            <person name="Huang Z."/>
        </authorList>
    </citation>
    <scope>NUCLEOTIDE SEQUENCE [LARGE SCALE GENOMIC DNA]</scope>
</reference>
<dbReference type="EMBL" id="KB320648">
    <property type="protein sequence ID" value="ELW66493.1"/>
    <property type="molecule type" value="Genomic_DNA"/>
</dbReference>
<feature type="region of interest" description="Disordered" evidence="1">
    <location>
        <begin position="1"/>
        <end position="31"/>
    </location>
</feature>
<dbReference type="AlphaFoldDB" id="L9KUY4"/>
<evidence type="ECO:0000256" key="1">
    <source>
        <dbReference type="SAM" id="MobiDB-lite"/>
    </source>
</evidence>
<organism evidence="2 3">
    <name type="scientific">Tupaia chinensis</name>
    <name type="common">Chinese tree shrew</name>
    <name type="synonym">Tupaia belangeri chinensis</name>
    <dbReference type="NCBI Taxonomy" id="246437"/>
    <lineage>
        <taxon>Eukaryota</taxon>
        <taxon>Metazoa</taxon>
        <taxon>Chordata</taxon>
        <taxon>Craniata</taxon>
        <taxon>Vertebrata</taxon>
        <taxon>Euteleostomi</taxon>
        <taxon>Mammalia</taxon>
        <taxon>Eutheria</taxon>
        <taxon>Euarchontoglires</taxon>
        <taxon>Scandentia</taxon>
        <taxon>Tupaiidae</taxon>
        <taxon>Tupaia</taxon>
    </lineage>
</organism>
<name>L9KUY4_TUPCH</name>
<accession>L9KUY4</accession>
<keyword evidence="3" id="KW-1185">Reference proteome</keyword>
<dbReference type="Proteomes" id="UP000011518">
    <property type="component" value="Unassembled WGS sequence"/>
</dbReference>
<gene>
    <name evidence="2" type="ORF">TREES_T100017007</name>
</gene>
<sequence>MAAGCSGTCGPKLPSDSAVKPSEELLTQSQDSENSLTIATIGIFVIVHDCMVTASHTVRLTVALARSVDLTQSRFLSWLRMDASHEVRANHGRAELMPLN</sequence>